<dbReference type="Pfam" id="PF16925">
    <property type="entry name" value="TetR_C_13"/>
    <property type="match status" value="1"/>
</dbReference>
<dbReference type="GO" id="GO:0003677">
    <property type="term" value="F:DNA binding"/>
    <property type="evidence" value="ECO:0007669"/>
    <property type="project" value="UniProtKB-KW"/>
</dbReference>
<keyword evidence="2" id="KW-0238">DNA-binding</keyword>
<evidence type="ECO:0000256" key="1">
    <source>
        <dbReference type="ARBA" id="ARBA00023015"/>
    </source>
</evidence>
<name>A0A0F9UML7_9ZZZZ</name>
<dbReference type="InterPro" id="IPR011075">
    <property type="entry name" value="TetR_C"/>
</dbReference>
<accession>A0A0F9UML7</accession>
<comment type="caution">
    <text evidence="5">The sequence shown here is derived from an EMBL/GenBank/DDBJ whole genome shotgun (WGS) entry which is preliminary data.</text>
</comment>
<dbReference type="Pfam" id="PF00440">
    <property type="entry name" value="TetR_N"/>
    <property type="match status" value="1"/>
</dbReference>
<dbReference type="InterPro" id="IPR036271">
    <property type="entry name" value="Tet_transcr_reg_TetR-rel_C_sf"/>
</dbReference>
<evidence type="ECO:0000313" key="5">
    <source>
        <dbReference type="EMBL" id="KKN54853.1"/>
    </source>
</evidence>
<dbReference type="PROSITE" id="PS50977">
    <property type="entry name" value="HTH_TETR_2"/>
    <property type="match status" value="1"/>
</dbReference>
<reference evidence="5" key="1">
    <citation type="journal article" date="2015" name="Nature">
        <title>Complex archaea that bridge the gap between prokaryotes and eukaryotes.</title>
        <authorList>
            <person name="Spang A."/>
            <person name="Saw J.H."/>
            <person name="Jorgensen S.L."/>
            <person name="Zaremba-Niedzwiedzka K."/>
            <person name="Martijn J."/>
            <person name="Lind A.E."/>
            <person name="van Eijk R."/>
            <person name="Schleper C."/>
            <person name="Guy L."/>
            <person name="Ettema T.J."/>
        </authorList>
    </citation>
    <scope>NUCLEOTIDE SEQUENCE</scope>
</reference>
<dbReference type="EMBL" id="LAZR01000909">
    <property type="protein sequence ID" value="KKN54853.1"/>
    <property type="molecule type" value="Genomic_DNA"/>
</dbReference>
<dbReference type="InterPro" id="IPR009057">
    <property type="entry name" value="Homeodomain-like_sf"/>
</dbReference>
<sequence length="203" mass="22072">MARSPSFDREAALGQAIGLFWKRGYHGSSMKQIEHALDMRPGSIYAAFGSKDGLYSEALARYAEAGGAELARHMAGYDSIVDGLKGYLRKIASGCVNKDEVPSRACLIVKTLLEASNTHTGHSGQAREILEAIEQSFSELLVNAKQRGELKDSTDCARLARLMQSQIMGLRSIAERNLCAGDLEALGDDMAHILDAYRSEECS</sequence>
<protein>
    <recommendedName>
        <fullName evidence="4">HTH tetR-type domain-containing protein</fullName>
    </recommendedName>
</protein>
<dbReference type="InterPro" id="IPR001647">
    <property type="entry name" value="HTH_TetR"/>
</dbReference>
<proteinExistence type="predicted"/>
<organism evidence="5">
    <name type="scientific">marine sediment metagenome</name>
    <dbReference type="NCBI Taxonomy" id="412755"/>
    <lineage>
        <taxon>unclassified sequences</taxon>
        <taxon>metagenomes</taxon>
        <taxon>ecological metagenomes</taxon>
    </lineage>
</organism>
<dbReference type="Gene3D" id="1.10.10.60">
    <property type="entry name" value="Homeodomain-like"/>
    <property type="match status" value="1"/>
</dbReference>
<dbReference type="SUPFAM" id="SSF46689">
    <property type="entry name" value="Homeodomain-like"/>
    <property type="match status" value="1"/>
</dbReference>
<evidence type="ECO:0000256" key="2">
    <source>
        <dbReference type="ARBA" id="ARBA00023125"/>
    </source>
</evidence>
<dbReference type="PANTHER" id="PTHR47506">
    <property type="entry name" value="TRANSCRIPTIONAL REGULATORY PROTEIN"/>
    <property type="match status" value="1"/>
</dbReference>
<feature type="domain" description="HTH tetR-type" evidence="4">
    <location>
        <begin position="6"/>
        <end position="66"/>
    </location>
</feature>
<dbReference type="Gene3D" id="1.10.357.10">
    <property type="entry name" value="Tetracycline Repressor, domain 2"/>
    <property type="match status" value="1"/>
</dbReference>
<keyword evidence="1" id="KW-0805">Transcription regulation</keyword>
<dbReference type="AlphaFoldDB" id="A0A0F9UML7"/>
<evidence type="ECO:0000259" key="4">
    <source>
        <dbReference type="PROSITE" id="PS50977"/>
    </source>
</evidence>
<keyword evidence="3" id="KW-0804">Transcription</keyword>
<gene>
    <name evidence="5" type="ORF">LCGC14_0588190</name>
</gene>
<evidence type="ECO:0000256" key="3">
    <source>
        <dbReference type="ARBA" id="ARBA00023163"/>
    </source>
</evidence>
<dbReference type="PANTHER" id="PTHR47506:SF8">
    <property type="entry name" value="REPRESSOR OF PUTATIVE XENOBIOTIC REDUCTASE TETR FAMILY-RELATED"/>
    <property type="match status" value="1"/>
</dbReference>
<dbReference type="SUPFAM" id="SSF48498">
    <property type="entry name" value="Tetracyclin repressor-like, C-terminal domain"/>
    <property type="match status" value="1"/>
</dbReference>